<keyword evidence="2" id="KW-1185">Reference proteome</keyword>
<dbReference type="EMBL" id="BDOQ01000007">
    <property type="protein sequence ID" value="GBG14319.1"/>
    <property type="molecule type" value="Genomic_DNA"/>
</dbReference>
<gene>
    <name evidence="1" type="ORF">NMK_1917</name>
</gene>
<proteinExistence type="predicted"/>
<organism evidence="1 2">
    <name type="scientific">Novimethylophilus kurashikiensis</name>
    <dbReference type="NCBI Taxonomy" id="1825523"/>
    <lineage>
        <taxon>Bacteria</taxon>
        <taxon>Pseudomonadati</taxon>
        <taxon>Pseudomonadota</taxon>
        <taxon>Betaproteobacteria</taxon>
        <taxon>Nitrosomonadales</taxon>
        <taxon>Methylophilaceae</taxon>
        <taxon>Novimethylophilus</taxon>
    </lineage>
</organism>
<accession>A0A2R5F922</accession>
<name>A0A2R5F922_9PROT</name>
<dbReference type="AlphaFoldDB" id="A0A2R5F922"/>
<protein>
    <submittedName>
        <fullName evidence="1">Chemotaxis protein CheY</fullName>
    </submittedName>
</protein>
<dbReference type="RefSeq" id="WP_109015516.1">
    <property type="nucleotide sequence ID" value="NZ_BDOQ01000007.1"/>
</dbReference>
<evidence type="ECO:0000313" key="2">
    <source>
        <dbReference type="Proteomes" id="UP000245081"/>
    </source>
</evidence>
<evidence type="ECO:0000313" key="1">
    <source>
        <dbReference type="EMBL" id="GBG14319.1"/>
    </source>
</evidence>
<dbReference type="OrthoDB" id="7069332at2"/>
<dbReference type="Proteomes" id="UP000245081">
    <property type="component" value="Unassembled WGS sequence"/>
</dbReference>
<sequence length="261" mass="28507">MSNAALNTIVDNAKQASGIGIPKLNPYEPGTNNYLAYELGWEGEVTLVERLDGQVFGLSWDGVEYHSDVPFDLAESGEGRYHETIEEALEYLQTLCWTTADSAAAQADGWDLFETIVDGKVVLSLQRDDDEDSFPDDAAALSFVRNAASTGNRVALKALELTGLAAPETKPIFNAGNKSTIGDISMSDILGEDVEPEASPEWAWVQENASYAHRDNGKGAGVWEFMLNMSRTYKDIPEKLVPVLADARENDLSYILIHNGT</sequence>
<comment type="caution">
    <text evidence="1">The sequence shown here is derived from an EMBL/GenBank/DDBJ whole genome shotgun (WGS) entry which is preliminary data.</text>
</comment>
<reference evidence="1 2" key="1">
    <citation type="journal article" date="2018" name="Environ. Microbiol.">
        <title>Isolation and genomic characterization of Novimethylophilus kurashikiensis gen. nov. sp. nov., a new lanthanide-dependent methylotrophic species of Methylophilaceae.</title>
        <authorList>
            <person name="Lv H."/>
            <person name="Sahin N."/>
            <person name="Tani A."/>
        </authorList>
    </citation>
    <scope>NUCLEOTIDE SEQUENCE [LARGE SCALE GENOMIC DNA]</scope>
    <source>
        <strain evidence="1 2">La2-4</strain>
    </source>
</reference>